<dbReference type="EMBL" id="JAHYIQ010000004">
    <property type="protein sequence ID" value="KAK1132610.1"/>
    <property type="molecule type" value="Genomic_DNA"/>
</dbReference>
<evidence type="ECO:0008006" key="4">
    <source>
        <dbReference type="Google" id="ProtNLM"/>
    </source>
</evidence>
<accession>A0AA40G7X7</accession>
<dbReference type="Proteomes" id="UP001177670">
    <property type="component" value="Unassembled WGS sequence"/>
</dbReference>
<evidence type="ECO:0000256" key="1">
    <source>
        <dbReference type="SAM" id="SignalP"/>
    </source>
</evidence>
<protein>
    <recommendedName>
        <fullName evidence="4">Secreted protein</fullName>
    </recommendedName>
</protein>
<keyword evidence="3" id="KW-1185">Reference proteome</keyword>
<keyword evidence="1" id="KW-0732">Signal</keyword>
<feature type="signal peptide" evidence="1">
    <location>
        <begin position="1"/>
        <end position="18"/>
    </location>
</feature>
<sequence length="140" mass="16191">MRTWSMLALISVCSVVFSTQLPVMLSRMTLNDVVPDKWRVVSPSQPPQIEFRLFKSHTPKGKSWTSSVEYIISSNNNALERVDKEMEENDKAGKENNKNLGKLFISRKIIRPLKFYCPSGQRRDHLGKCRNVLKNPYIYS</sequence>
<reference evidence="2" key="1">
    <citation type="submission" date="2021-10" db="EMBL/GenBank/DDBJ databases">
        <title>Melipona bicolor Genome sequencing and assembly.</title>
        <authorList>
            <person name="Araujo N.S."/>
            <person name="Arias M.C."/>
        </authorList>
    </citation>
    <scope>NUCLEOTIDE SEQUENCE</scope>
    <source>
        <strain evidence="2">USP_2M_L1-L4_2017</strain>
        <tissue evidence="2">Whole body</tissue>
    </source>
</reference>
<feature type="chain" id="PRO_5041368982" description="Secreted protein" evidence="1">
    <location>
        <begin position="19"/>
        <end position="140"/>
    </location>
</feature>
<name>A0AA40G7X7_9HYME</name>
<dbReference type="AlphaFoldDB" id="A0AA40G7X7"/>
<organism evidence="2 3">
    <name type="scientific">Melipona bicolor</name>
    <dbReference type="NCBI Taxonomy" id="60889"/>
    <lineage>
        <taxon>Eukaryota</taxon>
        <taxon>Metazoa</taxon>
        <taxon>Ecdysozoa</taxon>
        <taxon>Arthropoda</taxon>
        <taxon>Hexapoda</taxon>
        <taxon>Insecta</taxon>
        <taxon>Pterygota</taxon>
        <taxon>Neoptera</taxon>
        <taxon>Endopterygota</taxon>
        <taxon>Hymenoptera</taxon>
        <taxon>Apocrita</taxon>
        <taxon>Aculeata</taxon>
        <taxon>Apoidea</taxon>
        <taxon>Anthophila</taxon>
        <taxon>Apidae</taxon>
        <taxon>Melipona</taxon>
    </lineage>
</organism>
<gene>
    <name evidence="2" type="ORF">K0M31_013995</name>
</gene>
<evidence type="ECO:0000313" key="3">
    <source>
        <dbReference type="Proteomes" id="UP001177670"/>
    </source>
</evidence>
<proteinExistence type="predicted"/>
<evidence type="ECO:0000313" key="2">
    <source>
        <dbReference type="EMBL" id="KAK1132610.1"/>
    </source>
</evidence>
<comment type="caution">
    <text evidence="2">The sequence shown here is derived from an EMBL/GenBank/DDBJ whole genome shotgun (WGS) entry which is preliminary data.</text>
</comment>